<dbReference type="InterPro" id="IPR001347">
    <property type="entry name" value="SIS_dom"/>
</dbReference>
<protein>
    <submittedName>
        <fullName evidence="3">Phosphoheptose isomerase</fullName>
    </submittedName>
</protein>
<feature type="compositionally biased region" description="Low complexity" evidence="1">
    <location>
        <begin position="225"/>
        <end position="234"/>
    </location>
</feature>
<dbReference type="AlphaFoldDB" id="A0A1C4YSB3"/>
<dbReference type="InterPro" id="IPR046348">
    <property type="entry name" value="SIS_dom_sf"/>
</dbReference>
<dbReference type="SUPFAM" id="SSF53697">
    <property type="entry name" value="SIS domain"/>
    <property type="match status" value="1"/>
</dbReference>
<feature type="region of interest" description="Disordered" evidence="1">
    <location>
        <begin position="213"/>
        <end position="316"/>
    </location>
</feature>
<dbReference type="STRING" id="121616.GA0070216_107102"/>
<dbReference type="GO" id="GO:0097367">
    <property type="term" value="F:carbohydrate derivative binding"/>
    <property type="evidence" value="ECO:0007669"/>
    <property type="project" value="InterPro"/>
</dbReference>
<name>A0A1C4YSB3_9ACTN</name>
<feature type="domain" description="SIS" evidence="2">
    <location>
        <begin position="41"/>
        <end position="211"/>
    </location>
</feature>
<organism evidence="3 4">
    <name type="scientific">Micromonospora matsumotoense</name>
    <dbReference type="NCBI Taxonomy" id="121616"/>
    <lineage>
        <taxon>Bacteria</taxon>
        <taxon>Bacillati</taxon>
        <taxon>Actinomycetota</taxon>
        <taxon>Actinomycetes</taxon>
        <taxon>Micromonosporales</taxon>
        <taxon>Micromonosporaceae</taxon>
        <taxon>Micromonospora</taxon>
    </lineage>
</organism>
<dbReference type="PANTHER" id="PTHR30390">
    <property type="entry name" value="SEDOHEPTULOSE 7-PHOSPHATE ISOMERASE / DNAA INITIATOR-ASSOCIATING FACTOR FOR REPLICATION INITIATION"/>
    <property type="match status" value="1"/>
</dbReference>
<evidence type="ECO:0000313" key="3">
    <source>
        <dbReference type="EMBL" id="SCF23537.1"/>
    </source>
</evidence>
<evidence type="ECO:0000313" key="4">
    <source>
        <dbReference type="Proteomes" id="UP000198797"/>
    </source>
</evidence>
<dbReference type="Proteomes" id="UP000198797">
    <property type="component" value="Unassembled WGS sequence"/>
</dbReference>
<dbReference type="InterPro" id="IPR035461">
    <property type="entry name" value="GmhA/DiaA"/>
</dbReference>
<dbReference type="GO" id="GO:0016853">
    <property type="term" value="F:isomerase activity"/>
    <property type="evidence" value="ECO:0007669"/>
    <property type="project" value="UniProtKB-KW"/>
</dbReference>
<keyword evidence="3" id="KW-0413">Isomerase</keyword>
<evidence type="ECO:0000259" key="2">
    <source>
        <dbReference type="PROSITE" id="PS51464"/>
    </source>
</evidence>
<gene>
    <name evidence="3" type="ORF">GA0070216_107102</name>
</gene>
<dbReference type="PANTHER" id="PTHR30390:SF6">
    <property type="entry name" value="DNAA INITIATOR-ASSOCIATING PROTEIN DIAA"/>
    <property type="match status" value="1"/>
</dbReference>
<keyword evidence="4" id="KW-1185">Reference proteome</keyword>
<evidence type="ECO:0000256" key="1">
    <source>
        <dbReference type="SAM" id="MobiDB-lite"/>
    </source>
</evidence>
<dbReference type="GO" id="GO:1901135">
    <property type="term" value="P:carbohydrate derivative metabolic process"/>
    <property type="evidence" value="ECO:0007669"/>
    <property type="project" value="InterPro"/>
</dbReference>
<dbReference type="InterPro" id="IPR050099">
    <property type="entry name" value="SIS_GmhA/DiaA_subfam"/>
</dbReference>
<dbReference type="Pfam" id="PF13580">
    <property type="entry name" value="SIS_2"/>
    <property type="match status" value="1"/>
</dbReference>
<dbReference type="PROSITE" id="PS51464">
    <property type="entry name" value="SIS"/>
    <property type="match status" value="1"/>
</dbReference>
<proteinExistence type="predicted"/>
<dbReference type="EMBL" id="FMCU01000007">
    <property type="protein sequence ID" value="SCF23537.1"/>
    <property type="molecule type" value="Genomic_DNA"/>
</dbReference>
<dbReference type="Gene3D" id="3.40.50.10490">
    <property type="entry name" value="Glucose-6-phosphate isomerase like protein, domain 1"/>
    <property type="match status" value="1"/>
</dbReference>
<dbReference type="CDD" id="cd05006">
    <property type="entry name" value="SIS_GmhA"/>
    <property type="match status" value="1"/>
</dbReference>
<sequence>MTTSTRAAHAGLLDAHLNLLAEALLPYRAAEPLLARWGTELAGILVGGGRLLVAGNGGSAAEAQHLTAELVGRLRDDRQPLSAIALHAETSALTAIGNDYGYDEVFARQVRAHGRPGDVLLLMSTSGASGNLLAAVDAARETGLRCWAFTGPAPNPLAGACHEALTVASPDSQVVQELHLVSTHVLCEYVDRALPTALAALAGQTAAVTATRSAAPPVDVPDLSAGPADGPAVDDLPDPPVDGPAMVDLPDPLLDGPAAVDRPGSVVDDPPVAEPPDPLLDGPAAVDRPGPAVDELPDPVVDELPAPPVADGGPVRTGVEVVVDGVDPAADGHRGDPA</sequence>
<reference evidence="4" key="1">
    <citation type="submission" date="2016-06" db="EMBL/GenBank/DDBJ databases">
        <authorList>
            <person name="Varghese N."/>
            <person name="Submissions Spin"/>
        </authorList>
    </citation>
    <scope>NUCLEOTIDE SEQUENCE [LARGE SCALE GENOMIC DNA]</scope>
    <source>
        <strain evidence="4">DSM 44100</strain>
    </source>
</reference>
<accession>A0A1C4YSB3</accession>